<dbReference type="SUPFAM" id="SSF46785">
    <property type="entry name" value="Winged helix' DNA-binding domain"/>
    <property type="match status" value="1"/>
</dbReference>
<reference evidence="4 5" key="1">
    <citation type="journal article" date="2024" name="Int. J. Syst. Evol. Microbiol.">
        <title>Paenibacillus hexagrammi sp. nov., a novel bacterium isolated from the gut content of Hexagrammos agrammus.</title>
        <authorList>
            <person name="Jung H.K."/>
            <person name="Kim D.G."/>
            <person name="Zin H."/>
            <person name="Park J."/>
            <person name="Jung H."/>
            <person name="Kim Y.O."/>
            <person name="Kong H.J."/>
            <person name="Kim J.W."/>
            <person name="Kim Y.S."/>
        </authorList>
    </citation>
    <scope>NUCLEOTIDE SEQUENCE [LARGE SCALE GENOMIC DNA]</scope>
    <source>
        <strain evidence="4 5">YPD9-1</strain>
    </source>
</reference>
<protein>
    <submittedName>
        <fullName evidence="4">YafY family transcriptional regulator</fullName>
    </submittedName>
</protein>
<dbReference type="Pfam" id="PF08279">
    <property type="entry name" value="HTH_11"/>
    <property type="match status" value="1"/>
</dbReference>
<dbReference type="Pfam" id="PF25583">
    <property type="entry name" value="WCX"/>
    <property type="match status" value="1"/>
</dbReference>
<evidence type="ECO:0000259" key="2">
    <source>
        <dbReference type="Pfam" id="PF13280"/>
    </source>
</evidence>
<feature type="domain" description="WYL" evidence="2">
    <location>
        <begin position="128"/>
        <end position="195"/>
    </location>
</feature>
<dbReference type="EMBL" id="CP090978">
    <property type="protein sequence ID" value="UJF33511.1"/>
    <property type="molecule type" value="Genomic_DNA"/>
</dbReference>
<dbReference type="RefSeq" id="WP_235119881.1">
    <property type="nucleotide sequence ID" value="NZ_CP090978.1"/>
</dbReference>
<dbReference type="PROSITE" id="PS52050">
    <property type="entry name" value="WYL"/>
    <property type="match status" value="1"/>
</dbReference>
<gene>
    <name evidence="4" type="ORF">L0M14_29105</name>
</gene>
<evidence type="ECO:0000259" key="1">
    <source>
        <dbReference type="Pfam" id="PF08279"/>
    </source>
</evidence>
<keyword evidence="5" id="KW-1185">Reference proteome</keyword>
<dbReference type="InterPro" id="IPR036390">
    <property type="entry name" value="WH_DNA-bd_sf"/>
</dbReference>
<dbReference type="PANTHER" id="PTHR34580:SF1">
    <property type="entry name" value="PROTEIN PAFC"/>
    <property type="match status" value="1"/>
</dbReference>
<dbReference type="Pfam" id="PF13280">
    <property type="entry name" value="WYL"/>
    <property type="match status" value="1"/>
</dbReference>
<feature type="domain" description="Helix-turn-helix type 11" evidence="1">
    <location>
        <begin position="1"/>
        <end position="49"/>
    </location>
</feature>
<evidence type="ECO:0000313" key="5">
    <source>
        <dbReference type="Proteomes" id="UP001649230"/>
    </source>
</evidence>
<dbReference type="InterPro" id="IPR026881">
    <property type="entry name" value="WYL_dom"/>
</dbReference>
<dbReference type="PANTHER" id="PTHR34580">
    <property type="match status" value="1"/>
</dbReference>
<dbReference type="InterPro" id="IPR051534">
    <property type="entry name" value="CBASS_pafABC_assoc_protein"/>
</dbReference>
<proteinExistence type="predicted"/>
<dbReference type="InterPro" id="IPR036388">
    <property type="entry name" value="WH-like_DNA-bd_sf"/>
</dbReference>
<dbReference type="Proteomes" id="UP001649230">
    <property type="component" value="Chromosome"/>
</dbReference>
<dbReference type="PIRSF" id="PIRSF016838">
    <property type="entry name" value="PafC"/>
    <property type="match status" value="1"/>
</dbReference>
<name>A0ABY3SK84_9BACL</name>
<dbReference type="InterPro" id="IPR013196">
    <property type="entry name" value="HTH_11"/>
</dbReference>
<evidence type="ECO:0000259" key="3">
    <source>
        <dbReference type="Pfam" id="PF25583"/>
    </source>
</evidence>
<feature type="domain" description="WCX" evidence="3">
    <location>
        <begin position="224"/>
        <end position="297"/>
    </location>
</feature>
<accession>A0ABY3SK84</accession>
<dbReference type="InterPro" id="IPR028349">
    <property type="entry name" value="PafC-like"/>
</dbReference>
<sequence>MLLLNRKRVSAKELSDRFEVSLRTIYRDIETINQAGIPVVSYPGLTGGYEIMDEYRIDRQFLSMEELQSIIIGLKGIRSTVGEQEVGTLLDKVGAMVAKSEQKTGTSLHNQIVIDMNPWRRNQADQEKLSLLREAIRQTKLIRFQYTSSQSELSLRTVEPMGIVVKGFGWYLYAYCLLREDFRVFRLSRMKELEVLSTVFTPRSDMVDGFSFHMSRHRQESSLVKLVLQIQPSFRAQAEDYFQPEHIAVQPDGTLIVTARQPDEPWLYGMLLSYGPGLRILEPTHIAAIIQERARQVVDLYR</sequence>
<dbReference type="Gene3D" id="1.10.10.10">
    <property type="entry name" value="Winged helix-like DNA-binding domain superfamily/Winged helix DNA-binding domain"/>
    <property type="match status" value="1"/>
</dbReference>
<dbReference type="InterPro" id="IPR057727">
    <property type="entry name" value="WCX_dom"/>
</dbReference>
<evidence type="ECO:0000313" key="4">
    <source>
        <dbReference type="EMBL" id="UJF33511.1"/>
    </source>
</evidence>
<organism evidence="4 5">
    <name type="scientific">Paenibacillus hexagrammi</name>
    <dbReference type="NCBI Taxonomy" id="2908839"/>
    <lineage>
        <taxon>Bacteria</taxon>
        <taxon>Bacillati</taxon>
        <taxon>Bacillota</taxon>
        <taxon>Bacilli</taxon>
        <taxon>Bacillales</taxon>
        <taxon>Paenibacillaceae</taxon>
        <taxon>Paenibacillus</taxon>
    </lineage>
</organism>